<feature type="region of interest" description="Disordered" evidence="1">
    <location>
        <begin position="1"/>
        <end position="27"/>
    </location>
</feature>
<name>A0ABR3R939_9PLEO</name>
<organism evidence="2 3">
    <name type="scientific">Nothophoma quercina</name>
    <dbReference type="NCBI Taxonomy" id="749835"/>
    <lineage>
        <taxon>Eukaryota</taxon>
        <taxon>Fungi</taxon>
        <taxon>Dikarya</taxon>
        <taxon>Ascomycota</taxon>
        <taxon>Pezizomycotina</taxon>
        <taxon>Dothideomycetes</taxon>
        <taxon>Pleosporomycetidae</taxon>
        <taxon>Pleosporales</taxon>
        <taxon>Pleosporineae</taxon>
        <taxon>Didymellaceae</taxon>
        <taxon>Nothophoma</taxon>
    </lineage>
</organism>
<dbReference type="Proteomes" id="UP001521222">
    <property type="component" value="Unassembled WGS sequence"/>
</dbReference>
<evidence type="ECO:0000313" key="3">
    <source>
        <dbReference type="Proteomes" id="UP001521222"/>
    </source>
</evidence>
<feature type="compositionally biased region" description="Polar residues" evidence="1">
    <location>
        <begin position="16"/>
        <end position="25"/>
    </location>
</feature>
<gene>
    <name evidence="2" type="ORF">SLS59_005611</name>
</gene>
<comment type="caution">
    <text evidence="2">The sequence shown here is derived from an EMBL/GenBank/DDBJ whole genome shotgun (WGS) entry which is preliminary data.</text>
</comment>
<accession>A0ABR3R939</accession>
<evidence type="ECO:0000256" key="1">
    <source>
        <dbReference type="SAM" id="MobiDB-lite"/>
    </source>
</evidence>
<sequence length="241" mass="27836">MAFAENNSENRRQSKTRPSNLQQTPGPIERIEYFGDSDDSKVLLLVGHDDMSDGSRQFLVSESYLRALGPRFKALMSTGSPRKWWLPRWPEWLSRRSPVAINLWDEEVNVIRVMMQVIHHNFKALPLALDWTVIVNLTDFVARYDCHTLLSPYIDGWLKPYKDKLYEVGYEEWLLVAFQFGYEEEYLELAKHLAIYAHANDAGTSILAPSFPFDLKGKFPVDTLGMFASHSSRSFRKNLDG</sequence>
<proteinExistence type="predicted"/>
<keyword evidence="3" id="KW-1185">Reference proteome</keyword>
<reference evidence="2 3" key="1">
    <citation type="submission" date="2024-02" db="EMBL/GenBank/DDBJ databases">
        <title>De novo assembly and annotation of 12 fungi associated with fruit tree decline syndrome in Ontario, Canada.</title>
        <authorList>
            <person name="Sulman M."/>
            <person name="Ellouze W."/>
            <person name="Ilyukhin E."/>
        </authorList>
    </citation>
    <scope>NUCLEOTIDE SEQUENCE [LARGE SCALE GENOMIC DNA]</scope>
    <source>
        <strain evidence="2 3">M97-236</strain>
    </source>
</reference>
<evidence type="ECO:0000313" key="2">
    <source>
        <dbReference type="EMBL" id="KAL1600946.1"/>
    </source>
</evidence>
<protein>
    <submittedName>
        <fullName evidence="2">Uncharacterized protein</fullName>
    </submittedName>
</protein>
<dbReference type="EMBL" id="JAKIXB020000017">
    <property type="protein sequence ID" value="KAL1600946.1"/>
    <property type="molecule type" value="Genomic_DNA"/>
</dbReference>